<dbReference type="Proteomes" id="UP000827986">
    <property type="component" value="Unassembled WGS sequence"/>
</dbReference>
<gene>
    <name evidence="1" type="ORF">KIL84_014541</name>
</gene>
<organism evidence="1 2">
    <name type="scientific">Mauremys mutica</name>
    <name type="common">yellowpond turtle</name>
    <dbReference type="NCBI Taxonomy" id="74926"/>
    <lineage>
        <taxon>Eukaryota</taxon>
        <taxon>Metazoa</taxon>
        <taxon>Chordata</taxon>
        <taxon>Craniata</taxon>
        <taxon>Vertebrata</taxon>
        <taxon>Euteleostomi</taxon>
        <taxon>Archelosauria</taxon>
        <taxon>Testudinata</taxon>
        <taxon>Testudines</taxon>
        <taxon>Cryptodira</taxon>
        <taxon>Durocryptodira</taxon>
        <taxon>Testudinoidea</taxon>
        <taxon>Geoemydidae</taxon>
        <taxon>Geoemydinae</taxon>
        <taxon>Mauremys</taxon>
    </lineage>
</organism>
<comment type="caution">
    <text evidence="1">The sequence shown here is derived from an EMBL/GenBank/DDBJ whole genome shotgun (WGS) entry which is preliminary data.</text>
</comment>
<reference evidence="1" key="1">
    <citation type="submission" date="2021-09" db="EMBL/GenBank/DDBJ databases">
        <title>The genome of Mauremys mutica provides insights into the evolution of semi-aquatic lifestyle.</title>
        <authorList>
            <person name="Gong S."/>
            <person name="Gao Y."/>
        </authorList>
    </citation>
    <scope>NUCLEOTIDE SEQUENCE</scope>
    <source>
        <strain evidence="1">MM-2020</strain>
        <tissue evidence="1">Muscle</tissue>
    </source>
</reference>
<dbReference type="AlphaFoldDB" id="A0A9D3XRJ3"/>
<accession>A0A9D3XRJ3</accession>
<keyword evidence="2" id="KW-1185">Reference proteome</keyword>
<proteinExistence type="predicted"/>
<name>A0A9D3XRJ3_9SAUR</name>
<evidence type="ECO:0000313" key="2">
    <source>
        <dbReference type="Proteomes" id="UP000827986"/>
    </source>
</evidence>
<protein>
    <submittedName>
        <fullName evidence="1">Uncharacterized protein</fullName>
    </submittedName>
</protein>
<sequence length="116" mass="13325">MPHRVVIRKPVLIFKRSAPVNTGSSHQELNEVITKGHSYKSTRCTIKVAIPMTQEQLATFNRLHMAPATTSGDRDGNQLWILLFPGSIQKNLLWVNSHIPYGYPALDYYWLEYNRS</sequence>
<evidence type="ECO:0000313" key="1">
    <source>
        <dbReference type="EMBL" id="KAH1183925.1"/>
    </source>
</evidence>
<dbReference type="EMBL" id="JAHDVG010000465">
    <property type="protein sequence ID" value="KAH1183925.1"/>
    <property type="molecule type" value="Genomic_DNA"/>
</dbReference>